<dbReference type="Pfam" id="PF00550">
    <property type="entry name" value="PP-binding"/>
    <property type="match status" value="4"/>
</dbReference>
<dbReference type="PROSITE" id="PS52004">
    <property type="entry name" value="KS3_2"/>
    <property type="match status" value="4"/>
</dbReference>
<dbReference type="InterPro" id="IPR001227">
    <property type="entry name" value="Ac_transferase_dom_sf"/>
</dbReference>
<dbReference type="EMBL" id="VSFG01000003">
    <property type="protein sequence ID" value="TYB45393.1"/>
    <property type="molecule type" value="Genomic_DNA"/>
</dbReference>
<evidence type="ECO:0000259" key="11">
    <source>
        <dbReference type="PROSITE" id="PS52004"/>
    </source>
</evidence>
<dbReference type="InterPro" id="IPR014031">
    <property type="entry name" value="Ketoacyl_synth_C"/>
</dbReference>
<dbReference type="PANTHER" id="PTHR43775:SF51">
    <property type="entry name" value="INACTIVE PHENOLPHTHIOCEROL SYNTHESIS POLYKETIDE SYNTHASE TYPE I PKS1-RELATED"/>
    <property type="match status" value="1"/>
</dbReference>
<dbReference type="Gene3D" id="3.40.366.10">
    <property type="entry name" value="Malonyl-Coenzyme A Acyl Carrier Protein, domain 2"/>
    <property type="match status" value="3"/>
</dbReference>
<proteinExistence type="predicted"/>
<feature type="active site" description="Proton acceptor; for dehydratase activity" evidence="8">
    <location>
        <position position="2239"/>
    </location>
</feature>
<dbReference type="Pfam" id="PF22953">
    <property type="entry name" value="SpnB_Rossmann"/>
    <property type="match status" value="3"/>
</dbReference>
<dbReference type="FunFam" id="1.10.1200.10:FF:000007">
    <property type="entry name" value="Probable polyketide synthase pks17"/>
    <property type="match status" value="4"/>
</dbReference>
<protein>
    <submittedName>
        <fullName evidence="13">SDR family NAD(P)-dependent oxidoreductase</fullName>
    </submittedName>
</protein>
<feature type="region of interest" description="C-terminal hotdog fold" evidence="8">
    <location>
        <begin position="4055"/>
        <end position="4193"/>
    </location>
</feature>
<dbReference type="InterPro" id="IPR049552">
    <property type="entry name" value="PKS_DH_N"/>
</dbReference>
<dbReference type="Pfam" id="PF02801">
    <property type="entry name" value="Ketoacyl-synt_C"/>
    <property type="match status" value="4"/>
</dbReference>
<gene>
    <name evidence="13" type="ORF">FXF69_18275</name>
</gene>
<evidence type="ECO:0000259" key="12">
    <source>
        <dbReference type="PROSITE" id="PS52019"/>
    </source>
</evidence>
<feature type="active site" description="Proton acceptor; for dehydratase activity" evidence="8">
    <location>
        <position position="3954"/>
    </location>
</feature>
<comment type="caution">
    <text evidence="13">The sequence shown here is derived from an EMBL/GenBank/DDBJ whole genome shotgun (WGS) entry which is preliminary data.</text>
</comment>
<dbReference type="GO" id="GO:0031177">
    <property type="term" value="F:phosphopantetheine binding"/>
    <property type="evidence" value="ECO:0007669"/>
    <property type="project" value="InterPro"/>
</dbReference>
<dbReference type="SMART" id="SM00822">
    <property type="entry name" value="PKS_KR"/>
    <property type="match status" value="3"/>
</dbReference>
<feature type="region of interest" description="Disordered" evidence="9">
    <location>
        <begin position="4005"/>
        <end position="4062"/>
    </location>
</feature>
<dbReference type="CDD" id="cd08956">
    <property type="entry name" value="KR_3_FAS_SDR_x"/>
    <property type="match status" value="3"/>
</dbReference>
<evidence type="ECO:0000256" key="3">
    <source>
        <dbReference type="ARBA" id="ARBA00022553"/>
    </source>
</evidence>
<feature type="domain" description="PKS/mFAS DH" evidence="12">
    <location>
        <begin position="3922"/>
        <end position="4193"/>
    </location>
</feature>
<organism evidence="13 14">
    <name type="scientific">Actinomadura chibensis</name>
    <dbReference type="NCBI Taxonomy" id="392828"/>
    <lineage>
        <taxon>Bacteria</taxon>
        <taxon>Bacillati</taxon>
        <taxon>Actinomycetota</taxon>
        <taxon>Actinomycetes</taxon>
        <taxon>Streptosporangiales</taxon>
        <taxon>Thermomonosporaceae</taxon>
        <taxon>Actinomadura</taxon>
    </lineage>
</organism>
<dbReference type="InterPro" id="IPR041618">
    <property type="entry name" value="PKS_DE"/>
</dbReference>
<dbReference type="InterPro" id="IPR013968">
    <property type="entry name" value="PKS_KR"/>
</dbReference>
<feature type="domain" description="Ketosynthase family 3 (KS3)" evidence="11">
    <location>
        <begin position="3037"/>
        <end position="3463"/>
    </location>
</feature>
<dbReference type="InterPro" id="IPR020807">
    <property type="entry name" value="PKS_DH"/>
</dbReference>
<feature type="active site" description="Proton donor; for dehydratase activity" evidence="8">
    <location>
        <position position="5513"/>
    </location>
</feature>
<feature type="region of interest" description="N-terminal hotdog fold" evidence="8">
    <location>
        <begin position="5315"/>
        <end position="5441"/>
    </location>
</feature>
<keyword evidence="3" id="KW-0597">Phosphoprotein</keyword>
<evidence type="ECO:0000256" key="4">
    <source>
        <dbReference type="ARBA" id="ARBA00022679"/>
    </source>
</evidence>
<evidence type="ECO:0000259" key="10">
    <source>
        <dbReference type="PROSITE" id="PS50075"/>
    </source>
</evidence>
<dbReference type="Gene3D" id="3.30.70.3290">
    <property type="match status" value="4"/>
</dbReference>
<dbReference type="SUPFAM" id="SSF52151">
    <property type="entry name" value="FabD/lysophospholipase-like"/>
    <property type="match status" value="3"/>
</dbReference>
<feature type="active site" description="Proton acceptor; for dehydratase activity" evidence="8">
    <location>
        <position position="5347"/>
    </location>
</feature>
<feature type="active site" description="Proton donor; for dehydratase activity" evidence="8">
    <location>
        <position position="4116"/>
    </location>
</feature>
<dbReference type="Gene3D" id="3.40.47.10">
    <property type="match status" value="4"/>
</dbReference>
<dbReference type="Proteomes" id="UP000323380">
    <property type="component" value="Unassembled WGS sequence"/>
</dbReference>
<dbReference type="Gene3D" id="1.10.1200.10">
    <property type="entry name" value="ACP-like"/>
    <property type="match status" value="4"/>
</dbReference>
<accession>A0A5D0NLN1</accession>
<dbReference type="RefSeq" id="WP_148344384.1">
    <property type="nucleotide sequence ID" value="NZ_VSFG01000003.1"/>
</dbReference>
<dbReference type="STRING" id="1220554.GCA_001552135_07858"/>
<dbReference type="InterPro" id="IPR055123">
    <property type="entry name" value="SpnB-like_Rossmann"/>
</dbReference>
<dbReference type="Gene3D" id="6.10.140.1830">
    <property type="match status" value="1"/>
</dbReference>
<feature type="domain" description="Carrier" evidence="10">
    <location>
        <begin position="4653"/>
        <end position="4728"/>
    </location>
</feature>
<evidence type="ECO:0000256" key="8">
    <source>
        <dbReference type="PROSITE-ProRule" id="PRU01363"/>
    </source>
</evidence>
<dbReference type="SMART" id="SM00825">
    <property type="entry name" value="PKS_KS"/>
    <property type="match status" value="4"/>
</dbReference>
<dbReference type="SMART" id="SM00826">
    <property type="entry name" value="PKS_DH"/>
    <property type="match status" value="3"/>
</dbReference>
<dbReference type="InterPro" id="IPR049551">
    <property type="entry name" value="PKS_DH_C"/>
</dbReference>
<keyword evidence="2" id="KW-0596">Phosphopantetheine</keyword>
<dbReference type="GO" id="GO:0006633">
    <property type="term" value="P:fatty acid biosynthetic process"/>
    <property type="evidence" value="ECO:0007669"/>
    <property type="project" value="InterPro"/>
</dbReference>
<dbReference type="InterPro" id="IPR018201">
    <property type="entry name" value="Ketoacyl_synth_AS"/>
</dbReference>
<dbReference type="SMART" id="SM01294">
    <property type="entry name" value="PKS_PP_betabranch"/>
    <property type="match status" value="3"/>
</dbReference>
<evidence type="ECO:0000256" key="6">
    <source>
        <dbReference type="ARBA" id="ARBA00023268"/>
    </source>
</evidence>
<feature type="domain" description="Carrier" evidence="10">
    <location>
        <begin position="1229"/>
        <end position="1304"/>
    </location>
</feature>
<keyword evidence="7" id="KW-0012">Acyltransferase</keyword>
<reference evidence="13 14" key="1">
    <citation type="submission" date="2019-08" db="EMBL/GenBank/DDBJ databases">
        <title>Actinomadura sp. nov. CYP1-5 isolated from mountain soil.</title>
        <authorList>
            <person name="Songsumanus A."/>
            <person name="Kuncharoen N."/>
            <person name="Kudo T."/>
            <person name="Yuki M."/>
            <person name="Igarashi Y."/>
            <person name="Tanasupawat S."/>
        </authorList>
    </citation>
    <scope>NUCLEOTIDE SEQUENCE [LARGE SCALE GENOMIC DNA]</scope>
    <source>
        <strain evidence="13 14">JCM 14158</strain>
    </source>
</reference>
<dbReference type="SUPFAM" id="SSF55048">
    <property type="entry name" value="Probable ACP-binding domain of malonyl-CoA ACP transacylase"/>
    <property type="match status" value="3"/>
</dbReference>
<dbReference type="CDD" id="cd00833">
    <property type="entry name" value="PKS"/>
    <property type="match status" value="4"/>
</dbReference>
<dbReference type="Pfam" id="PF08659">
    <property type="entry name" value="KR"/>
    <property type="match status" value="3"/>
</dbReference>
<feature type="compositionally biased region" description="Basic and acidic residues" evidence="9">
    <location>
        <begin position="5405"/>
        <end position="5426"/>
    </location>
</feature>
<dbReference type="InterPro" id="IPR020841">
    <property type="entry name" value="PKS_Beta-ketoAc_synthase_dom"/>
</dbReference>
<evidence type="ECO:0000313" key="13">
    <source>
        <dbReference type="EMBL" id="TYB45393.1"/>
    </source>
</evidence>
<feature type="region of interest" description="C-terminal hotdog fold" evidence="8">
    <location>
        <begin position="2341"/>
        <end position="2480"/>
    </location>
</feature>
<dbReference type="Pfam" id="PF14765">
    <property type="entry name" value="PS-DH"/>
    <property type="match status" value="3"/>
</dbReference>
<dbReference type="SUPFAM" id="SSF47336">
    <property type="entry name" value="ACP-like"/>
    <property type="match status" value="4"/>
</dbReference>
<feature type="region of interest" description="N-terminal hotdog fold" evidence="8">
    <location>
        <begin position="3922"/>
        <end position="4043"/>
    </location>
</feature>
<feature type="domain" description="PKS/mFAS DH" evidence="12">
    <location>
        <begin position="2207"/>
        <end position="2480"/>
    </location>
</feature>
<dbReference type="InterPro" id="IPR016039">
    <property type="entry name" value="Thiolase-like"/>
</dbReference>
<dbReference type="InterPro" id="IPR016035">
    <property type="entry name" value="Acyl_Trfase/lysoPLipase"/>
</dbReference>
<dbReference type="InterPro" id="IPR049900">
    <property type="entry name" value="PKS_mFAS_DH"/>
</dbReference>
<dbReference type="PROSITE" id="PS00606">
    <property type="entry name" value="KS3_1"/>
    <property type="match status" value="3"/>
</dbReference>
<dbReference type="InterPro" id="IPR006162">
    <property type="entry name" value="Ppantetheine_attach_site"/>
</dbReference>
<sequence length="6223" mass="649741">MTVTLDHPDGTIAIVGMSCRFPGAAGPDAYWALLRDGVDAVAAPPPGRRALPGGGPDRAGFLDGIEMFDPAFFGVSPREAEVMDPQQRLMLELAWEALEDAAIVPGDLAGSATGVFAGAIGDDYSVLLSRLGRRGVTQHTMTGTNRGIIANRVSYTLGLHGPSLTVDAAQASALVAVHMACESLRSGESALALAGGVNLIAGPDGTRRAARFGGLSPDGRCFTFDARANGYVRGEGGGCLVLKPLARALADGDTVHGVIRGSAVNNDGATDGLTVPSVSAQAEVLRRAHARAEVDPADVQYVELHGTGTPVGDPIEAAALGAAFAGPRGAALAVGSAKTNVGHLEGASGIAGLIKAVLSVAHRELPPSLNYERPNPEIDLDALNLRVQDALGAWPDPSAPLVAGVSSFGMGGTNCHVVVGEPPRAEPPEAEESDEPTPWVLSARTAAALRRQAERLHAHVSARPELSPADVGWSLATTRTAFRHRAVFVESDRAAFLGALEGFAATGDAPGAVQGTAHDDPGGPVFVFPGQGSQWAGMGVELLESSEVFRREMDACAAALRPHVDWSLLDVLRGVPGAPSLDRVDVVQPVLFSIMVSLAGLWRSLGVEPAAVVGHSQGEIAAACVAGALSLDDAARVIALRSRALVTLSGRGGMASVPLPAGTVESRLAAWDGRLTVAAVNGPGSTVVSGEDAAIGELVEALQGEGVRARRIPVDYASHSPHMDDIRDDLVSALAGIEARSSDVAFYSTVTGEPIDTAGLDAEYWFANGRRTVRFESAARALIDAGHRVFVEVSPHPVLTLGLQETFEDAGAAGAACVAVGTLQRTEGSGRTVLESAARLHVAGLSPSWPAVFAGRQVKRVPLPTYAFERERHWPDGAGAEDGGGGSPAERRFWSAVEEGDLDALTGELEVGGDEPLRDVVPALAEWARRRRHETVLGPWRHRVRWTPVSGLPEKVSLSGRWLLAAPPGSAPAVERALTSHGAEVVFDADGPLAGALSLSPDGALPGTVGEDVPVWTSAPGGRGRQIVLPEVLDERDGAALCAVLAGLAGAEVAAVRGGEVLVPSLEAAPRDAASGADAGAPVRGGTVLVAAGAWSEEIARALTRRGAAEVVVAEPSAGWGLDVPGVTAVVAVGSAAPGRAAAIAAHLDALVRPHRDRGAAGASVVVDPALDASAELVVAAVWQALDEGGSALVLTEPPEAPARADESPAEDAAFAARLRGRRPAEREQALRELVRTQAAVVLGHVTPDVVETDRSFKELGFDSLMAVELRNRLASATGLTLPRTLVFNRPTPAELAGHLLTELTGEPDPGTAAVPAAPVDADEPIAIVGMACRYPGGVQTPEDLWRLVDTGTDAISGFPTDRGWNLERLYNPDPEHAGTTYTRHGGFLTNAAEFDAAFFGISPREALAIDPQQRLLLETAWEAVERAGIDESALRGSATGVFVGAMTQDYGPRLHEPAQGLDGYLLTGGTASVASGRIAYTFGLEGPAVTVDTACSSSLVALHLAAQALRQGECTVALAGGVAVMATPGMFVEFSRQRGLSADGRCKSFGASADGTGWSEGAGMLVLERLSDAEANGHPVLAVIRGSAINQDGASNGLTAPNGPSQERLIRQALANAGLRPDDVDAVEAHGTGTTLGDPIEAQALLATYGRERPADRPLRLGSIKSNIGHAQAAAGVAGVIKMVEAMRHGVLPKTLHADEPSPHVEWESGAVSLLTERTEWAAAERPRRSAVSSFGISGTNAHVILEQAPAADEPATESGDPLPWLLSAKTEPALRAHAARLRAYARDDAGLDLNGAARALAARTHFQHRAAIHAADRDELLAALDDLANGTPSSNAVQNVAASDPKVVFVFPGQGSQWPAMATELIQTSPAFAEHIQACHDALAAHTTWSLLDLLTNPDPEALNHVDIVQPALFAVMTSLAHHYRTTYRITPHAVIGHSQGEIAAAYTAGALTLPHAAKVIAQRSQALTTLQNTGTMASIPLPHDQIPAQRDLHIAAVNGPSTTIVSGPTEVLEELVAGYNERNVQARLIPVNYASHSSYIDSIRERLLTTIEDIAPRTSEIPFHSTVLAEEFDTAGLDPDYWYRNARHTVRFQETIHNLLNTGHTLFIETSPHPVLTTAIQDTIDTTDHHAHAIGTLRRAKPATHQFTRAVATAYTHGLHPTWPTTPTTPAHDLPTYPFQRERYWLHGSGTADVSTAGLEPTEHPLLGATVEVAEGGQVVLTGRVSLSEHPWLADHAVLGTVLLPGTAFVELALHAGRVAGHDSLDDLTLESPLVVPAEDAVDLQVVVSAPDDAGRRPVSVHSRRDRTSPWTRHATGSLAEDGAAAPRSLPGDPPADAEPVDVDALYEKLAEDGYEYGPAFQGLHAAWRRGGEVFAEIRLPEDAGGRSFGLHPALLDATLHTLGLTGLLGQDDRGRIRLPFSWTGVTLHARGASELRARVRPGGQDAVTVTITDADGAPVAHVERLTTYATPAAALASTGDGMYAVGWTALPETADEFGGELAFVGDGAPEGIASYADFASLRESGSTPAIVLVAPPEDGGDPVEAAHSAARAALDLLQAPHIGDERLVFLTRGAVAVHDEDPDGLAQAPVWGLVRAAQTESPDRFVLLDLDGPPGDLPIGALRKALAEDEPQLAVRAGVVHVPRLGPAGPPGGRPALGPGDSVLITGGTGTLGGLVARRLVTGHGVTRLVLVGRRGPAAAGAAELSDELRGLGADVTIAACDAADRDDLARVLAQYPVTAVVHAAGVLDDATVGALTAERVDAVLRPKVDAAWNLHELTRDRELSAFVLFSSAAGVLGSAGQANYAAANTYLDALAHHRAALGLPATSLAWGLWEAASGMTGAMSGADVARIGRLGLTPLGTDDALDLFDQALAADRPLLVPARLDVAAVRSRARHGAPPPMLRGLVRAPRPTGRTGGGAGGAAWRRRLAGMSEEDREAALLDLVRTQVSVVLGHATAGTVDADRTFKELGFDSLTAVDLRNRLNSATGLRLPATLVFDHPTATGLARHLADELLDRAAATAAPVAVTAVDDDEPIAIVGMACRYPGGVQTPEDLWRLVDTETDAISGFPTDRGWNLEQLYDPDPEHAGTTYTRHGGFLTNAAEFDAAFFGISPREALAIDPQQRLLLETAWEALERAGISEPSVRGSATGVFTGVMYGDYRTRFLKAPDGFEGYLGTGSYGSVASGRIAYTFGLEGPAVTVDTACSSSLVALHLAAQALRQSECDLALAGGVAVMATPDTFIEFSRQRGLSADGRCKSFAAAADGTGWSEGAGMLVLERLSDARAKGHPVLAIVRGSAINQDGASNGLTAPNGPSQQRLIRQALANAGLRPDDIDAVEAHGTGTTLGDPIEAQALQAVYGQDRPAGRPLRLGSVKSNIGHTQAAAGVAGIIKMVQAIQHARLPRTLHVDSPTPHVDWSSGALTLLAESEEWPETERPRRAAVSSFGISGTNAHVILEQPPAADEPATESGDPLPWLLSAKTEPALRQHAARLHAYTRENPEIDLNGAARALAARTHFQHRAAIHAADRDELLTALNDLANGTPSSEAVYNSAPAQPKVVFVFPGQGSQWPAMATELIQSAPAFAEHIQACHDALAPHTTWSLIDLLTNPDPEALNHVDIVQPALFAVMTSLAHHYRTTYGIVPHAVIGHSQGEIAAAYTAGALTLPHAAEVIAQRSRALTTLQNTGTMASIPVPPDQIPRHPDLHIAATNGPSTTIVSGPVNLLERLVGDYNDQNIQARLIPVNYASHSPNIETIKAELIGTISDIEPRAANVPFYSTVTTFKHDGEGLDPDYWYRNARHTVRFQETIHNLLNTGHTLFIESSPHPVLTTAIQDTIDTTDHHAHAIGTLRRAKPATHQFTRAVATAYTHGLHPTWPSTQATPAHDLPTYPFQRDHYWLNAPSGATDATALGLGGAGHPLLGAVVDAPEDGDLVLTGLLSLQAQPWLADHALNGTVLLPGTAFAELAIAAGERAGARRIEELTLESPLIVPEQGGVRLRVTVGPPDETGRRRVAVHSRPDDEPWTRHAVGHLTPDDAPAEPAPAEWPPQGATPVPLDGPYLTLTEQGYGYGPAFQGLRSVWKRDGEVFAEVRLPEEAGADPSGFGVHPALLDAALHPVMLGALGARESRLLPFSWSGVSFHAAGAATLRVRLTAVGADGVGLAATTESGAPVASVRSLTLRPADPERLRQGARHRTLYQVNWEKTAPSATAPAGRWAAVGAPVPGARLYPGTDAIEDVPDTLFLSPPADADVHTALNDLLTFTREWLADERFADTHLVVVTREAMAVRDGDTVGDLAHAAVWGLIRSAQSEHPGRFTLLDLDAAPDGPDALAAALATGEPQLALRGDGAYIPRLGRVAPEPGPAPDPDGTVLVTGATGALGGLVARHLVTEHGVRRLLLVSRRGPAAEGAADLVADLTGLGADVTLEPCDVADRDALAALLSRVPAEHPLTAVVHTAGVLADGVLEALTAEQLGEVLRPKADAALALHELTRDLDLSAFVLFSSMAGLMGTAGQANYAAANAYLDALATRRRSEGLAACSVAWGWWEDDGGMIRDLGDRDLRRMRRAGLAPMPADYGLALFDAVWTGARPAVAAARLDASHVRAGREQIPPLLRGLVRPAVPRADEAAAGGAAALRDRLAALPPKERTAALVDLVQANVATVLGHATSGSVEPDRAFKELGFDSLTSVELRNRLNDATGLRLPATLVFDHPNPGALAAFLEDRLLGRDDDAHRPARAAASADEPIAIVAMACRYPGGVRGPADLWKLVADGDDAITGFPETRGWNVDDLYDPDPDAPGKLYARGGGFLHDADEFDADFFGVSPREALATDPQQRLLLETAWEAMERAGIVPATLRGTRTGAFVGVMYNDYASRLHRAPDGLEGYLSTGSAGSVASGRLAFTFGLEGPAVSVDTACSSSLVALHLAVQSLRNGECDRALAGGVTVMSTTDTFVEFSRQRGLSPDGRCKSFAASADGTGWGEGVGLVIVERLSDALAAGHPVLAVIKGSAVNQDGASNGLTAPNGPSQQRVIRAALADAGLDPADVDAVEGHGTGTVLGDPIEAQALLATYGRERPADRPLWLGSIKSNIGHAQAAAGIAGVIKMVEALRHRTLPKTLHADEPSPHVDWSSGAVGLLTDTIPWPDADRPRHAAVSSFGISGTNAHLILAEAPEPEPAAPAVEGPLPVVLSAKTGTALREQAARLAGFVRENPDADLAEIAYTLTVGRSTFDHTATFTAADTAGLLRDLDAFASGATPPDPPAEVPADWHGGLSARTHHNADVPTYPFEHRRYWIQPPPPAGDLGRAGLAATRHPFLAAVIELPDEKGHLFTGQVSLDAHPWLADHRVHDAVVLPGAAYADLVLHAAHHLGCDTIDELVLHAPLVLPDDGAVQVRIVTNPSGTDGRHDFTVHSRPADRPGERDGWTRNAAGVLRTADENEQGGAGTAPPPDAAPLDPADAYDRLAALGLPYGPAFQGLAALWEHGDDLYAEVRLPEDVPDAAAFAVHPALLDAALHPFAQRGDALALPFAWSGVTLSATGATALRVRITATGPDSLELAATDENGLPVVSVQSLSTRPAGDELFTRASRPSTAESLFEPVWKPVTAPDTAPDGDLAILTPDQLDVAELRDAIAAGTPAPEFVATSWRSGGGDPAAEAHALTRAMLALLQDWLADDAFADTRLVVLTHGALAADGGEAVRDLPAAALWGLVRSAQAEHPERVQIIDVDDASGDAAVRAAVASGEPQVALRDGAPRVPRLAPAAADDAAGTALDPDGTVLITGGTGTLGTLVARHLVERHGVRHLLLVSRRGPDAEGAHALDDLDAHVTVAACDTADRDALAALLGGVPAEHPLTAVVHAAGLLDDGVLTSLTPERLDAVLRPKVDAAWNLHELTGDLDAFVLFSSAAGTLGNAGQGNYAAANAYLDALARHRRDRGLPGVALPWGLWATDSGMTGGLDAADRSRLTRNGILPLPTEDALRLLDRALAAGAPPVLVPLNLDRAALRARAEDGTLPPLFGDLVRAPARRAGTAAPQLTARLAGMSGTERRAVLLDLVRSQAAAVLGHGGHAAVDADRGFMDLGFDSLTAVELRNRLKRAVGLRLPTTLLFDYPTPDTLADYLRDRLGDRLGAGGDARPPVLAELDRLEGSLATLSPELRDELTGRLSGLLTRLTGATQPAGRAASELAGRLSTASDDEMFSLIDETLNVPGTGGGAGTNGEQGAL</sequence>
<keyword evidence="5" id="KW-0677">Repeat</keyword>
<feature type="domain" description="PKS/mFAS DH" evidence="12">
    <location>
        <begin position="5315"/>
        <end position="5586"/>
    </location>
</feature>
<dbReference type="InterPro" id="IPR036291">
    <property type="entry name" value="NAD(P)-bd_dom_sf"/>
</dbReference>
<dbReference type="SMART" id="SM00823">
    <property type="entry name" value="PKS_PP"/>
    <property type="match status" value="4"/>
</dbReference>
<dbReference type="Gene3D" id="3.40.50.720">
    <property type="entry name" value="NAD(P)-binding Rossmann-like Domain"/>
    <property type="match status" value="4"/>
</dbReference>
<dbReference type="InterPro" id="IPR014030">
    <property type="entry name" value="Ketoacyl_synth_N"/>
</dbReference>
<dbReference type="InterPro" id="IPR057326">
    <property type="entry name" value="KR_dom"/>
</dbReference>
<feature type="domain" description="Ketosynthase family 3 (KS3)" evidence="11">
    <location>
        <begin position="9"/>
        <end position="421"/>
    </location>
</feature>
<dbReference type="InterPro" id="IPR036736">
    <property type="entry name" value="ACP-like_sf"/>
</dbReference>
<dbReference type="PROSITE" id="PS52019">
    <property type="entry name" value="PKS_MFAS_DH"/>
    <property type="match status" value="3"/>
</dbReference>
<feature type="region of interest" description="C-terminal hotdog fold" evidence="8">
    <location>
        <begin position="5453"/>
        <end position="5586"/>
    </location>
</feature>
<feature type="region of interest" description="Disordered" evidence="9">
    <location>
        <begin position="2903"/>
        <end position="2927"/>
    </location>
</feature>
<dbReference type="SUPFAM" id="SSF51735">
    <property type="entry name" value="NAD(P)-binding Rossmann-fold domains"/>
    <property type="match status" value="7"/>
</dbReference>
<dbReference type="PROSITE" id="PS00012">
    <property type="entry name" value="PHOSPHOPANTETHEINE"/>
    <property type="match status" value="4"/>
</dbReference>
<keyword evidence="4" id="KW-0808">Transferase</keyword>
<keyword evidence="14" id="KW-1185">Reference proteome</keyword>
<dbReference type="InterPro" id="IPR032821">
    <property type="entry name" value="PKS_assoc"/>
</dbReference>
<dbReference type="InterPro" id="IPR054514">
    <property type="entry name" value="RhiE-like_linker"/>
</dbReference>
<evidence type="ECO:0000256" key="9">
    <source>
        <dbReference type="SAM" id="MobiDB-lite"/>
    </source>
</evidence>
<dbReference type="Pfam" id="PF00698">
    <property type="entry name" value="Acyl_transf_1"/>
    <property type="match status" value="3"/>
</dbReference>
<dbReference type="Gene3D" id="3.10.129.110">
    <property type="entry name" value="Polyketide synthase dehydratase"/>
    <property type="match status" value="3"/>
</dbReference>
<evidence type="ECO:0000256" key="5">
    <source>
        <dbReference type="ARBA" id="ARBA00022737"/>
    </source>
</evidence>
<name>A0A5D0NLN1_9ACTN</name>
<dbReference type="InterPro" id="IPR016036">
    <property type="entry name" value="Malonyl_transacylase_ACP-bd"/>
</dbReference>
<feature type="region of interest" description="N-terminal hotdog fold" evidence="8">
    <location>
        <begin position="2207"/>
        <end position="2329"/>
    </location>
</feature>
<evidence type="ECO:0000256" key="1">
    <source>
        <dbReference type="ARBA" id="ARBA00004792"/>
    </source>
</evidence>
<feature type="domain" description="Carrier" evidence="10">
    <location>
        <begin position="6049"/>
        <end position="6124"/>
    </location>
</feature>
<evidence type="ECO:0000256" key="2">
    <source>
        <dbReference type="ARBA" id="ARBA00022450"/>
    </source>
</evidence>
<dbReference type="Pfam" id="PF18369">
    <property type="entry name" value="PKS_DE"/>
    <property type="match status" value="1"/>
</dbReference>
<feature type="region of interest" description="Disordered" evidence="9">
    <location>
        <begin position="2296"/>
        <end position="2343"/>
    </location>
</feature>
<feature type="domain" description="Ketosynthase family 3 (KS3)" evidence="11">
    <location>
        <begin position="1323"/>
        <end position="1749"/>
    </location>
</feature>
<dbReference type="Pfam" id="PF00109">
    <property type="entry name" value="ketoacyl-synt"/>
    <property type="match status" value="4"/>
</dbReference>
<feature type="region of interest" description="Disordered" evidence="9">
    <location>
        <begin position="5403"/>
        <end position="5458"/>
    </location>
</feature>
<keyword evidence="6" id="KW-0511">Multifunctional enzyme</keyword>
<dbReference type="PANTHER" id="PTHR43775">
    <property type="entry name" value="FATTY ACID SYNTHASE"/>
    <property type="match status" value="1"/>
</dbReference>
<dbReference type="Pfam" id="PF21089">
    <property type="entry name" value="PKS_DH_N"/>
    <property type="match status" value="3"/>
</dbReference>
<dbReference type="PROSITE" id="PS50075">
    <property type="entry name" value="CARRIER"/>
    <property type="match status" value="4"/>
</dbReference>
<evidence type="ECO:0000313" key="14">
    <source>
        <dbReference type="Proteomes" id="UP000323380"/>
    </source>
</evidence>
<evidence type="ECO:0000256" key="7">
    <source>
        <dbReference type="ARBA" id="ARBA00023315"/>
    </source>
</evidence>
<dbReference type="FunFam" id="3.40.47.10:FF:000019">
    <property type="entry name" value="Polyketide synthase type I"/>
    <property type="match status" value="3"/>
</dbReference>
<dbReference type="FunFam" id="3.40.366.10:FF:000002">
    <property type="entry name" value="Probable polyketide synthase 2"/>
    <property type="match status" value="1"/>
</dbReference>
<dbReference type="InterPro" id="IPR020806">
    <property type="entry name" value="PKS_PP-bd"/>
</dbReference>
<dbReference type="GO" id="GO:0004312">
    <property type="term" value="F:fatty acid synthase activity"/>
    <property type="evidence" value="ECO:0007669"/>
    <property type="project" value="TreeGrafter"/>
</dbReference>
<feature type="domain" description="Ketosynthase family 3 (KS3)" evidence="11">
    <location>
        <begin position="4746"/>
        <end position="5172"/>
    </location>
</feature>
<dbReference type="Pfam" id="PF16197">
    <property type="entry name" value="KAsynt_C_assoc"/>
    <property type="match status" value="3"/>
</dbReference>
<dbReference type="InterPro" id="IPR009081">
    <property type="entry name" value="PP-bd_ACP"/>
</dbReference>
<dbReference type="Pfam" id="PF22336">
    <property type="entry name" value="RhiE-like_linker"/>
    <property type="match status" value="1"/>
</dbReference>
<comment type="pathway">
    <text evidence="1">Antibiotic biosynthesis.</text>
</comment>
<feature type="active site" description="Proton donor; for dehydratase activity" evidence="8">
    <location>
        <position position="2400"/>
    </location>
</feature>
<dbReference type="InterPro" id="IPR042104">
    <property type="entry name" value="PKS_dehydratase_sf"/>
</dbReference>
<dbReference type="GO" id="GO:0004315">
    <property type="term" value="F:3-oxoacyl-[acyl-carrier-protein] synthase activity"/>
    <property type="evidence" value="ECO:0007669"/>
    <property type="project" value="InterPro"/>
</dbReference>
<dbReference type="SUPFAM" id="SSF53901">
    <property type="entry name" value="Thiolase-like"/>
    <property type="match status" value="4"/>
</dbReference>
<dbReference type="InterPro" id="IPR050091">
    <property type="entry name" value="PKS_NRPS_Biosynth_Enz"/>
</dbReference>
<feature type="domain" description="Carrier" evidence="10">
    <location>
        <begin position="2943"/>
        <end position="3018"/>
    </location>
</feature>
<dbReference type="SMART" id="SM00827">
    <property type="entry name" value="PKS_AT"/>
    <property type="match status" value="3"/>
</dbReference>
<dbReference type="InterPro" id="IPR014043">
    <property type="entry name" value="Acyl_transferase_dom"/>
</dbReference>